<dbReference type="SUPFAM" id="SSF56524">
    <property type="entry name" value="Oxidoreductase molybdopterin-binding domain"/>
    <property type="match status" value="1"/>
</dbReference>
<protein>
    <submittedName>
        <fullName evidence="3">DMSO/TMAO reductase YedYZ molybdopterin-dependent catalytic subunit</fullName>
    </submittedName>
</protein>
<feature type="transmembrane region" description="Helical" evidence="1">
    <location>
        <begin position="66"/>
        <end position="84"/>
    </location>
</feature>
<accession>A0A841FEM8</accession>
<proteinExistence type="predicted"/>
<reference evidence="3 4" key="1">
    <citation type="submission" date="2020-08" db="EMBL/GenBank/DDBJ databases">
        <title>Genomic Encyclopedia of Type Strains, Phase IV (KMG-IV): sequencing the most valuable type-strain genomes for metagenomic binning, comparative biology and taxonomic classification.</title>
        <authorList>
            <person name="Goeker M."/>
        </authorList>
    </citation>
    <scope>NUCLEOTIDE SEQUENCE [LARGE SCALE GENOMIC DNA]</scope>
    <source>
        <strain evidence="3 4">YIM 65646</strain>
    </source>
</reference>
<dbReference type="Gene3D" id="3.90.420.10">
    <property type="entry name" value="Oxidoreductase, molybdopterin-binding domain"/>
    <property type="match status" value="1"/>
</dbReference>
<keyword evidence="1" id="KW-1133">Transmembrane helix</keyword>
<dbReference type="InterPro" id="IPR014756">
    <property type="entry name" value="Ig_E-set"/>
</dbReference>
<feature type="domain" description="Oxidoreductase molybdopterin-binding" evidence="2">
    <location>
        <begin position="236"/>
        <end position="387"/>
    </location>
</feature>
<feature type="transmembrane region" description="Helical" evidence="1">
    <location>
        <begin position="117"/>
        <end position="138"/>
    </location>
</feature>
<dbReference type="InterPro" id="IPR008335">
    <property type="entry name" value="Mopterin_OxRdtase_euk"/>
</dbReference>
<dbReference type="Pfam" id="PF00174">
    <property type="entry name" value="Oxidored_molyb"/>
    <property type="match status" value="1"/>
</dbReference>
<dbReference type="PANTHER" id="PTHR19372:SF7">
    <property type="entry name" value="SULFITE OXIDASE, MITOCHONDRIAL"/>
    <property type="match status" value="1"/>
</dbReference>
<dbReference type="GO" id="GO:0043546">
    <property type="term" value="F:molybdopterin cofactor binding"/>
    <property type="evidence" value="ECO:0007669"/>
    <property type="project" value="TreeGrafter"/>
</dbReference>
<name>A0A841FEM8_9ACTN</name>
<gene>
    <name evidence="3" type="ORF">HNR73_003615</name>
</gene>
<dbReference type="InterPro" id="IPR000572">
    <property type="entry name" value="OxRdtase_Mopterin-bd_dom"/>
</dbReference>
<sequence>MRVRTWAGALAGVVSAAVALGVGELVAALTGAADAPLVAVGDQVVKATPEPVKQWAISVFGTGDKLALQIGTAVILAVVAAGVGMAATRRLVYAIAAVVVFTGLGVAAAVTRPAAGPLAAVPSLVAGVVALAVGWFLLRRAPVTEGEEAQDMRVYGRRRFLVTSIAAVGGAGVAVAVGRNVGLGSAVNEARDKVVLPAPASPAPPRPANVSLDVEGLSSYITPNDDFYRIDTALVTPNVLPGDYTLRIHGRCANPIELTFEELLARPMIERDITLSCVSNEVGGGLVGNARWLGVPLADLLAEVRPDASADQLVGRSADGFTAGAPTQLCADGRDAMIAVGMNGEPLPVEHGFPVRMIVPGLYGYVSATKWLTELELTSFADFDAYWIPRGWSTPTPIKTESRIDTPRRKAAAGKVAVAGVAWAQHRGVNAVEVRVDDGAWQPARLSDVVSGDTWRQWVYEWDAAPGEHSLTVRATDGAGVVQTEQRTPVAPDGASGWHTVKVTVD</sequence>
<dbReference type="PANTHER" id="PTHR19372">
    <property type="entry name" value="SULFITE REDUCTASE"/>
    <property type="match status" value="1"/>
</dbReference>
<comment type="caution">
    <text evidence="3">The sequence shown here is derived from an EMBL/GenBank/DDBJ whole genome shotgun (WGS) entry which is preliminary data.</text>
</comment>
<evidence type="ECO:0000256" key="1">
    <source>
        <dbReference type="SAM" id="Phobius"/>
    </source>
</evidence>
<dbReference type="GO" id="GO:0006790">
    <property type="term" value="P:sulfur compound metabolic process"/>
    <property type="evidence" value="ECO:0007669"/>
    <property type="project" value="TreeGrafter"/>
</dbReference>
<keyword evidence="4" id="KW-1185">Reference proteome</keyword>
<feature type="transmembrane region" description="Helical" evidence="1">
    <location>
        <begin position="159"/>
        <end position="178"/>
    </location>
</feature>
<dbReference type="EMBL" id="JACHGT010000007">
    <property type="protein sequence ID" value="MBB6035751.1"/>
    <property type="molecule type" value="Genomic_DNA"/>
</dbReference>
<evidence type="ECO:0000259" key="2">
    <source>
        <dbReference type="Pfam" id="PF00174"/>
    </source>
</evidence>
<evidence type="ECO:0000313" key="3">
    <source>
        <dbReference type="EMBL" id="MBB6035751.1"/>
    </source>
</evidence>
<dbReference type="GO" id="GO:0008482">
    <property type="term" value="F:sulfite oxidase activity"/>
    <property type="evidence" value="ECO:0007669"/>
    <property type="project" value="TreeGrafter"/>
</dbReference>
<dbReference type="InterPro" id="IPR036374">
    <property type="entry name" value="OxRdtase_Mopterin-bd_sf"/>
</dbReference>
<feature type="transmembrane region" description="Helical" evidence="1">
    <location>
        <begin position="91"/>
        <end position="111"/>
    </location>
</feature>
<dbReference type="SUPFAM" id="SSF81296">
    <property type="entry name" value="E set domains"/>
    <property type="match status" value="1"/>
</dbReference>
<keyword evidence="1" id="KW-0472">Membrane</keyword>
<keyword evidence="1" id="KW-0812">Transmembrane</keyword>
<dbReference type="AlphaFoldDB" id="A0A841FEM8"/>
<dbReference type="RefSeq" id="WP_184788601.1">
    <property type="nucleotide sequence ID" value="NZ_BONT01000075.1"/>
</dbReference>
<dbReference type="PRINTS" id="PR00407">
    <property type="entry name" value="EUMOPTERIN"/>
</dbReference>
<evidence type="ECO:0000313" key="4">
    <source>
        <dbReference type="Proteomes" id="UP000548476"/>
    </source>
</evidence>
<organism evidence="3 4">
    <name type="scientific">Phytomonospora endophytica</name>
    <dbReference type="NCBI Taxonomy" id="714109"/>
    <lineage>
        <taxon>Bacteria</taxon>
        <taxon>Bacillati</taxon>
        <taxon>Actinomycetota</taxon>
        <taxon>Actinomycetes</taxon>
        <taxon>Micromonosporales</taxon>
        <taxon>Micromonosporaceae</taxon>
        <taxon>Phytomonospora</taxon>
    </lineage>
</organism>
<dbReference type="Proteomes" id="UP000548476">
    <property type="component" value="Unassembled WGS sequence"/>
</dbReference>
<dbReference type="GO" id="GO:0020037">
    <property type="term" value="F:heme binding"/>
    <property type="evidence" value="ECO:0007669"/>
    <property type="project" value="TreeGrafter"/>
</dbReference>
<dbReference type="Gene3D" id="2.60.40.650">
    <property type="match status" value="1"/>
</dbReference>